<dbReference type="PaxDb" id="121845-A0A1S3DNM8"/>
<protein>
    <submittedName>
        <fullName evidence="3">Dynein heavy chain 10, axonemal-like</fullName>
    </submittedName>
</protein>
<dbReference type="InterPro" id="IPR041466">
    <property type="entry name" value="Dynein_AAA5_ext"/>
</dbReference>
<dbReference type="RefSeq" id="XP_008485403.2">
    <property type="nucleotide sequence ID" value="XM_008487181.2"/>
</dbReference>
<organism evidence="2 3">
    <name type="scientific">Diaphorina citri</name>
    <name type="common">Asian citrus psyllid</name>
    <dbReference type="NCBI Taxonomy" id="121845"/>
    <lineage>
        <taxon>Eukaryota</taxon>
        <taxon>Metazoa</taxon>
        <taxon>Ecdysozoa</taxon>
        <taxon>Arthropoda</taxon>
        <taxon>Hexapoda</taxon>
        <taxon>Insecta</taxon>
        <taxon>Pterygota</taxon>
        <taxon>Neoptera</taxon>
        <taxon>Paraneoptera</taxon>
        <taxon>Hemiptera</taxon>
        <taxon>Sternorrhyncha</taxon>
        <taxon>Psylloidea</taxon>
        <taxon>Psyllidae</taxon>
        <taxon>Diaphorininae</taxon>
        <taxon>Diaphorina</taxon>
    </lineage>
</organism>
<evidence type="ECO:0000313" key="3">
    <source>
        <dbReference type="RefSeq" id="XP_008485403.2"/>
    </source>
</evidence>
<name>A0A1S3DNM8_DIACI</name>
<dbReference type="AlphaFoldDB" id="A0A1S3DNM8"/>
<dbReference type="GeneID" id="103522074"/>
<sequence length="129" mass="14588">MIGESHKIWPPLLYAILCHFRFYSYSYVKCSKRVWTNPASIVQLCQMLQASLDEANLGSMSPEELEAVFIQSVYASLGASLVAEAQTVFDAHVKNLTGFLNVVDSDDRLANYTQIPTAESSWYHYTLDR</sequence>
<dbReference type="Pfam" id="PF17852">
    <property type="entry name" value="Dynein_AAA_lid"/>
    <property type="match status" value="1"/>
</dbReference>
<keyword evidence="2" id="KW-1185">Reference proteome</keyword>
<feature type="domain" description="Dynein heavy chain AAA 5 extension" evidence="1">
    <location>
        <begin position="34"/>
        <end position="126"/>
    </location>
</feature>
<dbReference type="STRING" id="121845.A0A1S3DNM8"/>
<proteinExistence type="predicted"/>
<feature type="non-terminal residue" evidence="3">
    <location>
        <position position="129"/>
    </location>
</feature>
<gene>
    <name evidence="3" type="primary">LOC103522074</name>
</gene>
<dbReference type="Proteomes" id="UP000079169">
    <property type="component" value="Unplaced"/>
</dbReference>
<dbReference type="KEGG" id="dci:103522074"/>
<reference evidence="3" key="1">
    <citation type="submission" date="2025-08" db="UniProtKB">
        <authorList>
            <consortium name="RefSeq"/>
        </authorList>
    </citation>
    <scope>IDENTIFICATION</scope>
</reference>
<accession>A0A1S3DNM8</accession>
<evidence type="ECO:0000259" key="1">
    <source>
        <dbReference type="Pfam" id="PF17852"/>
    </source>
</evidence>
<evidence type="ECO:0000313" key="2">
    <source>
        <dbReference type="Proteomes" id="UP000079169"/>
    </source>
</evidence>